<name>A0A833S0L9_PHYIN</name>
<evidence type="ECO:0000313" key="2">
    <source>
        <dbReference type="Proteomes" id="UP000602510"/>
    </source>
</evidence>
<comment type="caution">
    <text evidence="1">The sequence shown here is derived from an EMBL/GenBank/DDBJ whole genome shotgun (WGS) entry which is preliminary data.</text>
</comment>
<keyword evidence="2" id="KW-1185">Reference proteome</keyword>
<gene>
    <name evidence="1" type="ORF">GN244_ATG10708</name>
</gene>
<dbReference type="AlphaFoldDB" id="A0A833S0L9"/>
<evidence type="ECO:0000313" key="1">
    <source>
        <dbReference type="EMBL" id="KAF4037212.1"/>
    </source>
</evidence>
<dbReference type="Proteomes" id="UP000602510">
    <property type="component" value="Unassembled WGS sequence"/>
</dbReference>
<protein>
    <submittedName>
        <fullName evidence="1">Uncharacterized protein</fullName>
    </submittedName>
</protein>
<reference evidence="1" key="1">
    <citation type="submission" date="2020-04" db="EMBL/GenBank/DDBJ databases">
        <title>Hybrid Assembly of Korean Phytophthora infestans isolates.</title>
        <authorList>
            <person name="Prokchorchik M."/>
            <person name="Lee Y."/>
            <person name="Seo J."/>
            <person name="Cho J.-H."/>
            <person name="Park Y.-E."/>
            <person name="Jang D.-C."/>
            <person name="Im J.-S."/>
            <person name="Choi J.-G."/>
            <person name="Park H.-J."/>
            <person name="Lee G.-B."/>
            <person name="Lee Y.-G."/>
            <person name="Hong S.-Y."/>
            <person name="Cho K."/>
            <person name="Sohn K.H."/>
        </authorList>
    </citation>
    <scope>NUCLEOTIDE SEQUENCE</scope>
    <source>
        <strain evidence="1">KR_1_A1</strain>
    </source>
</reference>
<organism evidence="1 2">
    <name type="scientific">Phytophthora infestans</name>
    <name type="common">Potato late blight agent</name>
    <name type="synonym">Botrytis infestans</name>
    <dbReference type="NCBI Taxonomy" id="4787"/>
    <lineage>
        <taxon>Eukaryota</taxon>
        <taxon>Sar</taxon>
        <taxon>Stramenopiles</taxon>
        <taxon>Oomycota</taxon>
        <taxon>Peronosporomycetes</taxon>
        <taxon>Peronosporales</taxon>
        <taxon>Peronosporaceae</taxon>
        <taxon>Phytophthora</taxon>
    </lineage>
</organism>
<proteinExistence type="predicted"/>
<accession>A0A833S0L9</accession>
<dbReference type="EMBL" id="WSZM01000247">
    <property type="protein sequence ID" value="KAF4037212.1"/>
    <property type="molecule type" value="Genomic_DNA"/>
</dbReference>
<sequence length="143" mass="15993">MESTIQRAINIFGATLLLDLDSKIQKERAATSRFISPTALYFCVDSPPALSAPKLFRTLCIDTCTGFFTTTQSRLACRLEYNSRRVHSIHKTRDTRSEASPVRWIVHRVVAQSLEERVVNSNIFLHGNKTSASCGIICSVMLS</sequence>